<comment type="caution">
    <text evidence="1">The sequence shown here is derived from an EMBL/GenBank/DDBJ whole genome shotgun (WGS) entry which is preliminary data.</text>
</comment>
<accession>A0A5C6M4F1</accession>
<dbReference type="EMBL" id="SRHE01000270">
    <property type="protein sequence ID" value="TWW09458.1"/>
    <property type="molecule type" value="Genomic_DNA"/>
</dbReference>
<reference evidence="1 2" key="2">
    <citation type="submission" date="2019-08" db="EMBL/GenBank/DDBJ databases">
        <authorList>
            <person name="Henke P."/>
        </authorList>
    </citation>
    <scope>NUCLEOTIDE SEQUENCE [LARGE SCALE GENOMIC DNA]</scope>
    <source>
        <strain evidence="1">Phe10_nw2017</strain>
    </source>
</reference>
<dbReference type="Proteomes" id="UP000321083">
    <property type="component" value="Unassembled WGS sequence"/>
</dbReference>
<dbReference type="Gene3D" id="1.10.760.10">
    <property type="entry name" value="Cytochrome c-like domain"/>
    <property type="match status" value="1"/>
</dbReference>
<proteinExistence type="predicted"/>
<protein>
    <recommendedName>
        <fullName evidence="3">Cytochrome c domain-containing protein</fullName>
    </recommendedName>
</protein>
<gene>
    <name evidence="1" type="ORF">E3A20_14120</name>
</gene>
<reference evidence="1 2" key="1">
    <citation type="submission" date="2019-08" db="EMBL/GenBank/DDBJ databases">
        <title>100 year-old enigma solved: identification of Planctomyces bekefii, the type genus and species of the phylum Planctomycetes.</title>
        <authorList>
            <person name="Svetlana D.N."/>
            <person name="Overmann J."/>
        </authorList>
    </citation>
    <scope>NUCLEOTIDE SEQUENCE [LARGE SCALE GENOMIC DNA]</scope>
    <source>
        <strain evidence="1">Phe10_nw2017</strain>
    </source>
</reference>
<dbReference type="SUPFAM" id="SSF46626">
    <property type="entry name" value="Cytochrome c"/>
    <property type="match status" value="1"/>
</dbReference>
<dbReference type="InterPro" id="IPR051395">
    <property type="entry name" value="Cytochrome_c_Peroxidase/MauG"/>
</dbReference>
<evidence type="ECO:0000313" key="2">
    <source>
        <dbReference type="Proteomes" id="UP000321083"/>
    </source>
</evidence>
<dbReference type="GO" id="GO:0020037">
    <property type="term" value="F:heme binding"/>
    <property type="evidence" value="ECO:0007669"/>
    <property type="project" value="InterPro"/>
</dbReference>
<dbReference type="PANTHER" id="PTHR30600">
    <property type="entry name" value="CYTOCHROME C PEROXIDASE-RELATED"/>
    <property type="match status" value="1"/>
</dbReference>
<dbReference type="InterPro" id="IPR036909">
    <property type="entry name" value="Cyt_c-like_dom_sf"/>
</dbReference>
<dbReference type="AlphaFoldDB" id="A0A5C6M4F1"/>
<name>A0A5C6M4F1_9PLAN</name>
<dbReference type="Pfam" id="PF21419">
    <property type="entry name" value="RoxA-like_Cyt-c"/>
    <property type="match status" value="1"/>
</dbReference>
<organism evidence="1 2">
    <name type="scientific">Planctomyces bekefii</name>
    <dbReference type="NCBI Taxonomy" id="1653850"/>
    <lineage>
        <taxon>Bacteria</taxon>
        <taxon>Pseudomonadati</taxon>
        <taxon>Planctomycetota</taxon>
        <taxon>Planctomycetia</taxon>
        <taxon>Planctomycetales</taxon>
        <taxon>Planctomycetaceae</taxon>
        <taxon>Planctomyces</taxon>
    </lineage>
</organism>
<sequence>MGPRYDTPTLLGIYRSAPYLHHGRAATLHDVLTTANPKDQHGKTSQLTPAEINDLVEFLKALPFELPEPQAVAAGSPKAGSAP</sequence>
<dbReference type="GO" id="GO:0004130">
    <property type="term" value="F:cytochrome-c peroxidase activity"/>
    <property type="evidence" value="ECO:0007669"/>
    <property type="project" value="TreeGrafter"/>
</dbReference>
<keyword evidence="2" id="KW-1185">Reference proteome</keyword>
<dbReference type="GO" id="GO:0009055">
    <property type="term" value="F:electron transfer activity"/>
    <property type="evidence" value="ECO:0007669"/>
    <property type="project" value="InterPro"/>
</dbReference>
<evidence type="ECO:0000313" key="1">
    <source>
        <dbReference type="EMBL" id="TWW09458.1"/>
    </source>
</evidence>
<evidence type="ECO:0008006" key="3">
    <source>
        <dbReference type="Google" id="ProtNLM"/>
    </source>
</evidence>